<sequence>MQNILHIHNATVYRERNRVFQNLCLNIDRGQHTALLGPNGAGKTTLLKLLAREIYPMPGTDTVLRLFGQERWNVWDLRSRLGMVSQDLQQEYPGNVSGREVVLSGFRSSIGTYAHHHFSREEVLRTDQLLQALSVTELAGKSFRSMSTGQQRRLLLARALVNDPQALLLDEPTSGLDIKACFFYLDTIRELMRQEKTVILVTHHIHEIPPEMKRIVLLKNGRVVADGPKEIVLTEQAMADLFETPLRLLESGGYFQVVPA</sequence>
<dbReference type="AlphaFoldDB" id="A0A1G6A9L9"/>
<keyword evidence="2" id="KW-0813">Transport</keyword>
<evidence type="ECO:0000313" key="6">
    <source>
        <dbReference type="EMBL" id="SDB05127.1"/>
    </source>
</evidence>
<dbReference type="RefSeq" id="WP_092116421.1">
    <property type="nucleotide sequence ID" value="NZ_FMXO01000001.1"/>
</dbReference>
<dbReference type="OrthoDB" id="9809450at2"/>
<evidence type="ECO:0000256" key="3">
    <source>
        <dbReference type="ARBA" id="ARBA00022741"/>
    </source>
</evidence>
<evidence type="ECO:0000313" key="7">
    <source>
        <dbReference type="Proteomes" id="UP000198771"/>
    </source>
</evidence>
<keyword evidence="3" id="KW-0547">Nucleotide-binding</keyword>
<name>A0A1G6A9L9_9BACT</name>
<evidence type="ECO:0000259" key="5">
    <source>
        <dbReference type="PROSITE" id="PS50893"/>
    </source>
</evidence>
<dbReference type="PROSITE" id="PS50893">
    <property type="entry name" value="ABC_TRANSPORTER_2"/>
    <property type="match status" value="1"/>
</dbReference>
<dbReference type="Gene3D" id="3.40.50.300">
    <property type="entry name" value="P-loop containing nucleotide triphosphate hydrolases"/>
    <property type="match status" value="1"/>
</dbReference>
<dbReference type="PANTHER" id="PTHR42734:SF17">
    <property type="entry name" value="METAL TRANSPORT SYSTEM ATP-BINDING PROTEIN TM_0124-RELATED"/>
    <property type="match status" value="1"/>
</dbReference>
<accession>A0A1G6A9L9</accession>
<dbReference type="InterPro" id="IPR003439">
    <property type="entry name" value="ABC_transporter-like_ATP-bd"/>
</dbReference>
<keyword evidence="7" id="KW-1185">Reference proteome</keyword>
<dbReference type="STRING" id="617002.SAMN05660653_00265"/>
<evidence type="ECO:0000256" key="1">
    <source>
        <dbReference type="ARBA" id="ARBA00005417"/>
    </source>
</evidence>
<dbReference type="SUPFAM" id="SSF52540">
    <property type="entry name" value="P-loop containing nucleoside triphosphate hydrolases"/>
    <property type="match status" value="1"/>
</dbReference>
<dbReference type="InterPro" id="IPR027417">
    <property type="entry name" value="P-loop_NTPase"/>
</dbReference>
<dbReference type="Proteomes" id="UP000198771">
    <property type="component" value="Unassembled WGS sequence"/>
</dbReference>
<comment type="similarity">
    <text evidence="1">Belongs to the ABC transporter superfamily.</text>
</comment>
<dbReference type="Pfam" id="PF00005">
    <property type="entry name" value="ABC_tran"/>
    <property type="match status" value="1"/>
</dbReference>
<feature type="domain" description="ABC transporter" evidence="5">
    <location>
        <begin position="5"/>
        <end position="245"/>
    </location>
</feature>
<dbReference type="PANTHER" id="PTHR42734">
    <property type="entry name" value="METAL TRANSPORT SYSTEM ATP-BINDING PROTEIN TM_0124-RELATED"/>
    <property type="match status" value="1"/>
</dbReference>
<keyword evidence="4 6" id="KW-0067">ATP-binding</keyword>
<dbReference type="SMART" id="SM00382">
    <property type="entry name" value="AAA"/>
    <property type="match status" value="1"/>
</dbReference>
<gene>
    <name evidence="6" type="ORF">SAMN05660653_00265</name>
</gene>
<protein>
    <submittedName>
        <fullName evidence="6">Iron complex transport system ATP-binding protein</fullName>
    </submittedName>
</protein>
<dbReference type="InterPro" id="IPR003593">
    <property type="entry name" value="AAA+_ATPase"/>
</dbReference>
<organism evidence="6 7">
    <name type="scientific">Desulfonatronum thiosulfatophilum</name>
    <dbReference type="NCBI Taxonomy" id="617002"/>
    <lineage>
        <taxon>Bacteria</taxon>
        <taxon>Pseudomonadati</taxon>
        <taxon>Thermodesulfobacteriota</taxon>
        <taxon>Desulfovibrionia</taxon>
        <taxon>Desulfovibrionales</taxon>
        <taxon>Desulfonatronaceae</taxon>
        <taxon>Desulfonatronum</taxon>
    </lineage>
</organism>
<evidence type="ECO:0000256" key="4">
    <source>
        <dbReference type="ARBA" id="ARBA00022840"/>
    </source>
</evidence>
<dbReference type="GO" id="GO:0005524">
    <property type="term" value="F:ATP binding"/>
    <property type="evidence" value="ECO:0007669"/>
    <property type="project" value="UniProtKB-KW"/>
</dbReference>
<dbReference type="GO" id="GO:0016887">
    <property type="term" value="F:ATP hydrolysis activity"/>
    <property type="evidence" value="ECO:0007669"/>
    <property type="project" value="InterPro"/>
</dbReference>
<proteinExistence type="inferred from homology"/>
<reference evidence="6 7" key="1">
    <citation type="submission" date="2016-10" db="EMBL/GenBank/DDBJ databases">
        <authorList>
            <person name="de Groot N.N."/>
        </authorList>
    </citation>
    <scope>NUCLEOTIDE SEQUENCE [LARGE SCALE GENOMIC DNA]</scope>
    <source>
        <strain evidence="6 7">ASO4-2</strain>
    </source>
</reference>
<dbReference type="EMBL" id="FMXO01000001">
    <property type="protein sequence ID" value="SDB05127.1"/>
    <property type="molecule type" value="Genomic_DNA"/>
</dbReference>
<evidence type="ECO:0000256" key="2">
    <source>
        <dbReference type="ARBA" id="ARBA00022448"/>
    </source>
</evidence>
<dbReference type="InterPro" id="IPR050153">
    <property type="entry name" value="Metal_Ion_Import_ABC"/>
</dbReference>